<evidence type="ECO:0000259" key="4">
    <source>
        <dbReference type="PROSITE" id="PS51891"/>
    </source>
</evidence>
<dbReference type="AlphaFoldDB" id="A0A246WVE7"/>
<accession>A0A246WVE7</accession>
<comment type="similarity">
    <text evidence="1">Belongs to the Gfa family.</text>
</comment>
<dbReference type="EMBL" id="NJGU01000001">
    <property type="protein sequence ID" value="OWY31049.1"/>
    <property type="molecule type" value="Genomic_DNA"/>
</dbReference>
<keyword evidence="3" id="KW-0862">Zinc</keyword>
<organism evidence="5 6">
    <name type="scientific">Herbaspirillum robiniae</name>
    <dbReference type="NCBI Taxonomy" id="2014887"/>
    <lineage>
        <taxon>Bacteria</taxon>
        <taxon>Pseudomonadati</taxon>
        <taxon>Pseudomonadota</taxon>
        <taxon>Betaproteobacteria</taxon>
        <taxon>Burkholderiales</taxon>
        <taxon>Oxalobacteraceae</taxon>
        <taxon>Herbaspirillum</taxon>
    </lineage>
</organism>
<evidence type="ECO:0000313" key="6">
    <source>
        <dbReference type="Proteomes" id="UP000197596"/>
    </source>
</evidence>
<dbReference type="InterPro" id="IPR006913">
    <property type="entry name" value="CENP-V/GFA"/>
</dbReference>
<evidence type="ECO:0000313" key="5">
    <source>
        <dbReference type="EMBL" id="OWY31049.1"/>
    </source>
</evidence>
<dbReference type="PANTHER" id="PTHR28620">
    <property type="entry name" value="CENTROMERE PROTEIN V"/>
    <property type="match status" value="1"/>
</dbReference>
<evidence type="ECO:0000256" key="3">
    <source>
        <dbReference type="ARBA" id="ARBA00022833"/>
    </source>
</evidence>
<evidence type="ECO:0000256" key="2">
    <source>
        <dbReference type="ARBA" id="ARBA00022723"/>
    </source>
</evidence>
<protein>
    <submittedName>
        <fullName evidence="5">Aldehyde-activating protein</fullName>
    </submittedName>
</protein>
<dbReference type="PANTHER" id="PTHR28620:SF1">
    <property type="entry name" value="CENP-V_GFA DOMAIN-CONTAINING PROTEIN"/>
    <property type="match status" value="1"/>
</dbReference>
<dbReference type="GO" id="GO:0046872">
    <property type="term" value="F:metal ion binding"/>
    <property type="evidence" value="ECO:0007669"/>
    <property type="project" value="UniProtKB-KW"/>
</dbReference>
<gene>
    <name evidence="5" type="ORF">CEJ42_03030</name>
</gene>
<dbReference type="Pfam" id="PF04828">
    <property type="entry name" value="GFA"/>
    <property type="match status" value="1"/>
</dbReference>
<dbReference type="Gene3D" id="2.170.150.70">
    <property type="match status" value="1"/>
</dbReference>
<dbReference type="Proteomes" id="UP000197596">
    <property type="component" value="Unassembled WGS sequence"/>
</dbReference>
<reference evidence="5 6" key="1">
    <citation type="submission" date="2017-06" db="EMBL/GenBank/DDBJ databases">
        <title>Herbaspirillum phytohormonus sp. nov., isolated from the root nodule of Robinia pseudoacacia in lead-zinc mine.</title>
        <authorList>
            <person name="Fan M."/>
            <person name="Lin Y."/>
        </authorList>
    </citation>
    <scope>NUCLEOTIDE SEQUENCE [LARGE SCALE GENOMIC DNA]</scope>
    <source>
        <strain evidence="5 6">HZ10</strain>
    </source>
</reference>
<dbReference type="RefSeq" id="WP_088749976.1">
    <property type="nucleotide sequence ID" value="NZ_NJGU01000001.1"/>
</dbReference>
<sequence>MKYQGSCHCGDISFTAEGDLQQVVECNCSYCGRKGHLMWFVGRDKLSVALKGTVATYRFNKHVIDHQFCPRCGVGVFGLGKMPDGTPMAAINARCLENVDLAALKHSFYDGRSV</sequence>
<comment type="caution">
    <text evidence="5">The sequence shown here is derived from an EMBL/GenBank/DDBJ whole genome shotgun (WGS) entry which is preliminary data.</text>
</comment>
<keyword evidence="2" id="KW-0479">Metal-binding</keyword>
<proteinExistence type="inferred from homology"/>
<dbReference type="InterPro" id="IPR052355">
    <property type="entry name" value="CENP-V-like"/>
</dbReference>
<dbReference type="PROSITE" id="PS51891">
    <property type="entry name" value="CENP_V_GFA"/>
    <property type="match status" value="1"/>
</dbReference>
<feature type="domain" description="CENP-V/GFA" evidence="4">
    <location>
        <begin position="3"/>
        <end position="110"/>
    </location>
</feature>
<name>A0A246WVE7_9BURK</name>
<evidence type="ECO:0000256" key="1">
    <source>
        <dbReference type="ARBA" id="ARBA00005495"/>
    </source>
</evidence>
<dbReference type="InterPro" id="IPR011057">
    <property type="entry name" value="Mss4-like_sf"/>
</dbReference>
<dbReference type="GO" id="GO:0016846">
    <property type="term" value="F:carbon-sulfur lyase activity"/>
    <property type="evidence" value="ECO:0007669"/>
    <property type="project" value="InterPro"/>
</dbReference>
<dbReference type="SUPFAM" id="SSF51316">
    <property type="entry name" value="Mss4-like"/>
    <property type="match status" value="1"/>
</dbReference>